<evidence type="ECO:0000313" key="1">
    <source>
        <dbReference type="EMBL" id="MBT1702743.1"/>
    </source>
</evidence>
<proteinExistence type="predicted"/>
<name>A0ABS5VP05_9BACT</name>
<comment type="caution">
    <text evidence="1">The sequence shown here is derived from an EMBL/GenBank/DDBJ whole genome shotgun (WGS) entry which is preliminary data.</text>
</comment>
<sequence length="311" mass="35164">MNKLMFKSQCILVLLLANFTITQSQDKDRALSIYFETVRKYKDQPIPQHIFYAGNIKNTLLEVMLYLEDTSVVVRSKAYGVVRTVGVSGLNVSTRGEATSKLVMGIRDKDSGNVGLVLDYLTDFSSSDFSQVAKDTLVVIFKRRSAHYERLIRLIGYVQLTQLRDDLRALSQSPTEPKSNRWAALLALARMGDSYAIESIMSRVPRLPVNDDVVYQIFPDLVYTRQRPAFDLLLKALNSDEKNCESANAESAAKIPCAYRVMEMLAPAVASYPLKLDDTGDIDAKNYPEALQLVRDWFKANKDYTIITDKY</sequence>
<reference evidence="1 2" key="1">
    <citation type="submission" date="2021-05" db="EMBL/GenBank/DDBJ databases">
        <title>A Polyphasic approach of four new species of the genus Ohtaekwangia: Ohtaekwangia histidinii sp. nov., Ohtaekwangia cretensis sp. nov., Ohtaekwangia indiensis sp. nov., Ohtaekwangia reichenbachii sp. nov. from diverse environment.</title>
        <authorList>
            <person name="Octaviana S."/>
        </authorList>
    </citation>
    <scope>NUCLEOTIDE SEQUENCE [LARGE SCALE GENOMIC DNA]</scope>
    <source>
        <strain evidence="1 2">PWU20</strain>
    </source>
</reference>
<dbReference type="Proteomes" id="UP000772618">
    <property type="component" value="Unassembled WGS sequence"/>
</dbReference>
<dbReference type="RefSeq" id="WP_254152709.1">
    <property type="nucleotide sequence ID" value="NZ_JAHESD010000008.1"/>
</dbReference>
<accession>A0ABS5VP05</accession>
<evidence type="ECO:0000313" key="2">
    <source>
        <dbReference type="Proteomes" id="UP000772618"/>
    </source>
</evidence>
<protein>
    <recommendedName>
        <fullName evidence="3">HEAT repeat domain-containing protein</fullName>
    </recommendedName>
</protein>
<gene>
    <name evidence="1" type="ORF">KK060_05595</name>
</gene>
<organism evidence="1 2">
    <name type="scientific">Chryseosolibacter indicus</name>
    <dbReference type="NCBI Taxonomy" id="2782351"/>
    <lineage>
        <taxon>Bacteria</taxon>
        <taxon>Pseudomonadati</taxon>
        <taxon>Bacteroidota</taxon>
        <taxon>Cytophagia</taxon>
        <taxon>Cytophagales</taxon>
        <taxon>Chryseotaleaceae</taxon>
        <taxon>Chryseosolibacter</taxon>
    </lineage>
</organism>
<keyword evidence="2" id="KW-1185">Reference proteome</keyword>
<dbReference type="EMBL" id="JAHESD010000008">
    <property type="protein sequence ID" value="MBT1702743.1"/>
    <property type="molecule type" value="Genomic_DNA"/>
</dbReference>
<evidence type="ECO:0008006" key="3">
    <source>
        <dbReference type="Google" id="ProtNLM"/>
    </source>
</evidence>